<evidence type="ECO:0000256" key="6">
    <source>
        <dbReference type="ARBA" id="ARBA00023242"/>
    </source>
</evidence>
<evidence type="ECO:0000313" key="13">
    <source>
        <dbReference type="EMBL" id="TRY67006.1"/>
    </source>
</evidence>
<dbReference type="InterPro" id="IPR000047">
    <property type="entry name" value="HTH_motif"/>
</dbReference>
<dbReference type="CDD" id="cd00086">
    <property type="entry name" value="homeodomain"/>
    <property type="match status" value="1"/>
</dbReference>
<evidence type="ECO:0000256" key="5">
    <source>
        <dbReference type="ARBA" id="ARBA00023155"/>
    </source>
</evidence>
<evidence type="ECO:0000256" key="4">
    <source>
        <dbReference type="ARBA" id="ARBA00023125"/>
    </source>
</evidence>
<feature type="region of interest" description="Disordered" evidence="11">
    <location>
        <begin position="1"/>
        <end position="39"/>
    </location>
</feature>
<dbReference type="InterPro" id="IPR001356">
    <property type="entry name" value="HD"/>
</dbReference>
<dbReference type="GO" id="GO:0000981">
    <property type="term" value="F:DNA-binding transcription factor activity, RNA polymerase II-specific"/>
    <property type="evidence" value="ECO:0007669"/>
    <property type="project" value="InterPro"/>
</dbReference>
<comment type="caution">
    <text evidence="13">The sequence shown here is derived from an EMBL/GenBank/DDBJ whole genome shotgun (WGS) entry which is preliminary data.</text>
</comment>
<comment type="subcellular location">
    <subcellularLocation>
        <location evidence="1 9 10">Nucleus</location>
    </subcellularLocation>
</comment>
<accession>A0A553NNK6</accession>
<dbReference type="GO" id="GO:0005634">
    <property type="term" value="C:nucleus"/>
    <property type="evidence" value="ECO:0007669"/>
    <property type="project" value="UniProtKB-SubCell"/>
</dbReference>
<dbReference type="PANTHER" id="PTHR46770">
    <property type="entry name" value="HOMEOBOX PROTEIN ORTHOPEDIA"/>
    <property type="match status" value="1"/>
</dbReference>
<feature type="region of interest" description="Disordered" evidence="11">
    <location>
        <begin position="65"/>
        <end position="108"/>
    </location>
</feature>
<dbReference type="SUPFAM" id="SSF46689">
    <property type="entry name" value="Homeodomain-like"/>
    <property type="match status" value="1"/>
</dbReference>
<reference evidence="13 14" key="1">
    <citation type="journal article" date="2018" name="Nat. Ecol. Evol.">
        <title>Genomic signatures of mitonuclear coevolution across populations of Tigriopus californicus.</title>
        <authorList>
            <person name="Barreto F.S."/>
            <person name="Watson E.T."/>
            <person name="Lima T.G."/>
            <person name="Willett C.S."/>
            <person name="Edmands S."/>
            <person name="Li W."/>
            <person name="Burton R.S."/>
        </authorList>
    </citation>
    <scope>NUCLEOTIDE SEQUENCE [LARGE SCALE GENOMIC DNA]</scope>
    <source>
        <strain evidence="13 14">San Diego</strain>
    </source>
</reference>
<dbReference type="Pfam" id="PF00046">
    <property type="entry name" value="Homeodomain"/>
    <property type="match status" value="1"/>
</dbReference>
<keyword evidence="14" id="KW-1185">Reference proteome</keyword>
<dbReference type="GO" id="GO:0030182">
    <property type="term" value="P:neuron differentiation"/>
    <property type="evidence" value="ECO:0007669"/>
    <property type="project" value="TreeGrafter"/>
</dbReference>
<organism evidence="13 14">
    <name type="scientific">Tigriopus californicus</name>
    <name type="common">Marine copepod</name>
    <dbReference type="NCBI Taxonomy" id="6832"/>
    <lineage>
        <taxon>Eukaryota</taxon>
        <taxon>Metazoa</taxon>
        <taxon>Ecdysozoa</taxon>
        <taxon>Arthropoda</taxon>
        <taxon>Crustacea</taxon>
        <taxon>Multicrustacea</taxon>
        <taxon>Hexanauplia</taxon>
        <taxon>Copepoda</taxon>
        <taxon>Harpacticoida</taxon>
        <taxon>Harpacticidae</taxon>
        <taxon>Tigriopus</taxon>
    </lineage>
</organism>
<feature type="DNA-binding region" description="Homeobox" evidence="9">
    <location>
        <begin position="104"/>
        <end position="163"/>
    </location>
</feature>
<comment type="similarity">
    <text evidence="7">Belongs to the paired homeobox family. Unc-4 subfamily.</text>
</comment>
<evidence type="ECO:0000256" key="1">
    <source>
        <dbReference type="ARBA" id="ARBA00004123"/>
    </source>
</evidence>
<feature type="compositionally biased region" description="Low complexity" evidence="11">
    <location>
        <begin position="333"/>
        <end position="346"/>
    </location>
</feature>
<proteinExistence type="inferred from homology"/>
<feature type="compositionally biased region" description="Polar residues" evidence="11">
    <location>
        <begin position="1"/>
        <end position="26"/>
    </location>
</feature>
<dbReference type="PRINTS" id="PR00031">
    <property type="entry name" value="HTHREPRESSR"/>
</dbReference>
<feature type="region of interest" description="Disordered" evidence="11">
    <location>
        <begin position="318"/>
        <end position="399"/>
    </location>
</feature>
<dbReference type="GO" id="GO:0003677">
    <property type="term" value="F:DNA binding"/>
    <property type="evidence" value="ECO:0007669"/>
    <property type="project" value="UniProtKB-UniRule"/>
</dbReference>
<evidence type="ECO:0000256" key="10">
    <source>
        <dbReference type="RuleBase" id="RU000682"/>
    </source>
</evidence>
<dbReference type="Proteomes" id="UP000318571">
    <property type="component" value="Chromosome 4"/>
</dbReference>
<keyword evidence="4 9" id="KW-0238">DNA-binding</keyword>
<feature type="compositionally biased region" description="Basic and acidic residues" evidence="11">
    <location>
        <begin position="27"/>
        <end position="39"/>
    </location>
</feature>
<evidence type="ECO:0000256" key="9">
    <source>
        <dbReference type="PROSITE-ProRule" id="PRU00108"/>
    </source>
</evidence>
<evidence type="ECO:0000256" key="11">
    <source>
        <dbReference type="SAM" id="MobiDB-lite"/>
    </source>
</evidence>
<dbReference type="InterPro" id="IPR009057">
    <property type="entry name" value="Homeodomain-like_sf"/>
</dbReference>
<comment type="similarity">
    <text evidence="2">Belongs to the paired homeobox family. Bicoid subfamily.</text>
</comment>
<dbReference type="InterPro" id="IPR051895">
    <property type="entry name" value="OTP_Homeobox"/>
</dbReference>
<dbReference type="FunFam" id="1.10.10.60:FF:000057">
    <property type="entry name" value="Short stature homeobox 2"/>
    <property type="match status" value="1"/>
</dbReference>
<feature type="compositionally biased region" description="Polar residues" evidence="11">
    <location>
        <begin position="380"/>
        <end position="391"/>
    </location>
</feature>
<protein>
    <recommendedName>
        <fullName evidence="8">Homeobox protein unc-4</fullName>
    </recommendedName>
</protein>
<dbReference type="STRING" id="6832.A0A553NNK6"/>
<feature type="compositionally biased region" description="Polar residues" evidence="11">
    <location>
        <begin position="285"/>
        <end position="297"/>
    </location>
</feature>
<dbReference type="PROSITE" id="PS50071">
    <property type="entry name" value="HOMEOBOX_2"/>
    <property type="match status" value="1"/>
</dbReference>
<sequence length="453" mass="48435">MMLTNGQQQGNPNSLTPNSEVQTANQADHHGNGDDLRLHGHSQIDLKKSLRDGIHANNLCLTNAHHDPNHGSQHHHLHHLPSHGGLLVPPPGTISPNSDKDGKQKRHRTRFDPHQLNQLEQSFAKTHYPDIFMREELALKIGLTESRVQVWFQNRRAKWKKKRKSPADIMSGMASGSSVTIPMLSKSGLSSQLQSFSSSPGFGSGTTVGSSNSTTLGCVVSTNASSSSPLSQLAQTASSYFAQVASSAHMVPNGGHHSNVDLSPTHGGGGNGIYPGHASNGGHAPSSNGNYGLSPNLAHHQNLSAHHQAAQFFHRRDSGLDHMSGGGNMHNLSFPPSHLSPSSSPSTNHLVAPPHSQTTLSPPPATTSCSGEGMTPSPPLSSQYSHLMGSNLTGGGQNLPMNHNCDHPANGGHMDIINASQDMEGEDQPWSHTTINHLRRRAFEHHQLTSVFP</sequence>
<dbReference type="PROSITE" id="PS00027">
    <property type="entry name" value="HOMEOBOX_1"/>
    <property type="match status" value="1"/>
</dbReference>
<dbReference type="Gene3D" id="1.10.10.60">
    <property type="entry name" value="Homeodomain-like"/>
    <property type="match status" value="1"/>
</dbReference>
<dbReference type="InterPro" id="IPR017970">
    <property type="entry name" value="Homeobox_CS"/>
</dbReference>
<evidence type="ECO:0000313" key="14">
    <source>
        <dbReference type="Proteomes" id="UP000318571"/>
    </source>
</evidence>
<evidence type="ECO:0000256" key="2">
    <source>
        <dbReference type="ARBA" id="ARBA00006503"/>
    </source>
</evidence>
<dbReference type="SMART" id="SM00389">
    <property type="entry name" value="HOX"/>
    <property type="match status" value="1"/>
</dbReference>
<evidence type="ECO:0000259" key="12">
    <source>
        <dbReference type="PROSITE" id="PS50071"/>
    </source>
</evidence>
<feature type="compositionally biased region" description="Polar residues" evidence="11">
    <location>
        <begin position="355"/>
        <end position="370"/>
    </location>
</feature>
<feature type="compositionally biased region" description="Basic residues" evidence="11">
    <location>
        <begin position="72"/>
        <end position="81"/>
    </location>
</feature>
<keyword evidence="5 9" id="KW-0371">Homeobox</keyword>
<evidence type="ECO:0000256" key="8">
    <source>
        <dbReference type="ARBA" id="ARBA00069290"/>
    </source>
</evidence>
<keyword evidence="3" id="KW-0217">Developmental protein</keyword>
<name>A0A553NNK6_TIGCA</name>
<feature type="domain" description="Homeobox" evidence="12">
    <location>
        <begin position="102"/>
        <end position="162"/>
    </location>
</feature>
<keyword evidence="6 9" id="KW-0539">Nucleus</keyword>
<feature type="region of interest" description="Disordered" evidence="11">
    <location>
        <begin position="254"/>
        <end position="297"/>
    </location>
</feature>
<evidence type="ECO:0000256" key="3">
    <source>
        <dbReference type="ARBA" id="ARBA00022473"/>
    </source>
</evidence>
<dbReference type="EMBL" id="VCGU01000011">
    <property type="protein sequence ID" value="TRY67006.1"/>
    <property type="molecule type" value="Genomic_DNA"/>
</dbReference>
<dbReference type="PANTHER" id="PTHR46770:SF1">
    <property type="entry name" value="HOMEOBOX PROTEIN ORTHOPEDIA"/>
    <property type="match status" value="1"/>
</dbReference>
<evidence type="ECO:0000256" key="7">
    <source>
        <dbReference type="ARBA" id="ARBA00038351"/>
    </source>
</evidence>
<dbReference type="AlphaFoldDB" id="A0A553NNK6"/>
<gene>
    <name evidence="13" type="ORF">TCAL_02315</name>
</gene>